<proteinExistence type="predicted"/>
<sequence length="101" mass="11901">MIDEKTANLVKKRVYEWLPDLVGTQDQIDEAEKVRIDKAFDLVLLSTAIRFSPDICDELEREILLLIDQKIDRTDAIEWIHDADTNFNFQWVVNQITRPDQ</sequence>
<accession>A0A4Z0F4M8</accession>
<protein>
    <submittedName>
        <fullName evidence="1">Uncharacterized protein</fullName>
    </submittedName>
</protein>
<reference evidence="1 2" key="1">
    <citation type="journal article" date="2019" name="ISME J.">
        <title>Candidatus Macondimonas diazotrophica, a novel gammaproteobacterial genus dominating crude-oil-contaminated coastal sediments.</title>
        <authorList>
            <person name="Karthikeyan S."/>
            <person name="Konstantinidis K."/>
        </authorList>
    </citation>
    <scope>NUCLEOTIDE SEQUENCE [LARGE SCALE GENOMIC DNA]</scope>
    <source>
        <strain evidence="1 2">KTK01</strain>
    </source>
</reference>
<dbReference type="Proteomes" id="UP000297890">
    <property type="component" value="Unassembled WGS sequence"/>
</dbReference>
<gene>
    <name evidence="1" type="ORF">E4680_13250</name>
</gene>
<dbReference type="EMBL" id="SRIO01000033">
    <property type="protein sequence ID" value="TFZ81241.1"/>
    <property type="molecule type" value="Genomic_DNA"/>
</dbReference>
<dbReference type="RefSeq" id="WP_135282899.1">
    <property type="nucleotide sequence ID" value="NZ_SRIO01000033.1"/>
</dbReference>
<evidence type="ECO:0000313" key="2">
    <source>
        <dbReference type="Proteomes" id="UP000297890"/>
    </source>
</evidence>
<keyword evidence="2" id="KW-1185">Reference proteome</keyword>
<comment type="caution">
    <text evidence="1">The sequence shown here is derived from an EMBL/GenBank/DDBJ whole genome shotgun (WGS) entry which is preliminary data.</text>
</comment>
<dbReference type="AlphaFoldDB" id="A0A4Z0F4M8"/>
<name>A0A4Z0F4M8_9GAMM</name>
<organism evidence="1 2">
    <name type="scientific">Candidatus Macondimonas diazotrophica</name>
    <dbReference type="NCBI Taxonomy" id="2305248"/>
    <lineage>
        <taxon>Bacteria</taxon>
        <taxon>Pseudomonadati</taxon>
        <taxon>Pseudomonadota</taxon>
        <taxon>Gammaproteobacteria</taxon>
        <taxon>Chromatiales</taxon>
        <taxon>Ectothiorhodospiraceae</taxon>
        <taxon>Candidatus Macondimonas</taxon>
    </lineage>
</organism>
<evidence type="ECO:0000313" key="1">
    <source>
        <dbReference type="EMBL" id="TFZ81241.1"/>
    </source>
</evidence>